<feature type="domain" description="FAD-binding FR-type" evidence="1">
    <location>
        <begin position="4"/>
        <end position="134"/>
    </location>
</feature>
<dbReference type="InterPro" id="IPR039374">
    <property type="entry name" value="SIP_fam"/>
</dbReference>
<comment type="caution">
    <text evidence="2">The sequence shown here is derived from an EMBL/GenBank/DDBJ whole genome shotgun (WGS) entry which is preliminary data.</text>
</comment>
<name>A0A3P1T7L5_9ACTN</name>
<dbReference type="InterPro" id="IPR007037">
    <property type="entry name" value="SIP_rossman_dom"/>
</dbReference>
<dbReference type="AlphaFoldDB" id="A0A3P1T7L5"/>
<dbReference type="CDD" id="cd06193">
    <property type="entry name" value="siderophore_interacting"/>
    <property type="match status" value="1"/>
</dbReference>
<evidence type="ECO:0000313" key="3">
    <source>
        <dbReference type="Proteomes" id="UP000280819"/>
    </source>
</evidence>
<gene>
    <name evidence="2" type="ORF">EII34_10250</name>
</gene>
<dbReference type="PANTHER" id="PTHR30157:SF0">
    <property type="entry name" value="NADPH-DEPENDENT FERRIC-CHELATE REDUCTASE"/>
    <property type="match status" value="1"/>
</dbReference>
<dbReference type="PROSITE" id="PS51384">
    <property type="entry name" value="FAD_FR"/>
    <property type="match status" value="1"/>
</dbReference>
<dbReference type="InterPro" id="IPR017927">
    <property type="entry name" value="FAD-bd_FR_type"/>
</dbReference>
<dbReference type="Gene3D" id="2.40.30.10">
    <property type="entry name" value="Translation factors"/>
    <property type="match status" value="1"/>
</dbReference>
<proteinExistence type="predicted"/>
<reference evidence="2 3" key="1">
    <citation type="submission" date="2018-11" db="EMBL/GenBank/DDBJ databases">
        <title>Genomes From Bacteria Associated with the Canine Oral Cavity: a Test Case for Automated Genome-Based Taxonomic Assignment.</title>
        <authorList>
            <person name="Coil D.A."/>
            <person name="Jospin G."/>
            <person name="Darling A.E."/>
            <person name="Wallis C."/>
            <person name="Davis I.J."/>
            <person name="Harris S."/>
            <person name="Eisen J.A."/>
            <person name="Holcombe L.J."/>
            <person name="O'Flynn C."/>
        </authorList>
    </citation>
    <scope>NUCLEOTIDE SEQUENCE [LARGE SCALE GENOMIC DNA]</scope>
    <source>
        <strain evidence="2 3">OH887_COT-365</strain>
    </source>
</reference>
<dbReference type="OrthoDB" id="9814826at2"/>
<dbReference type="InterPro" id="IPR017938">
    <property type="entry name" value="Riboflavin_synthase-like_b-brl"/>
</dbReference>
<evidence type="ECO:0000313" key="2">
    <source>
        <dbReference type="EMBL" id="RRD04433.1"/>
    </source>
</evidence>
<protein>
    <submittedName>
        <fullName evidence="2">Siderophore-interacting protein</fullName>
    </submittedName>
</protein>
<dbReference type="Pfam" id="PF08021">
    <property type="entry name" value="FAD_binding_9"/>
    <property type="match status" value="1"/>
</dbReference>
<dbReference type="Gene3D" id="3.40.50.80">
    <property type="entry name" value="Nucleotide-binding domain of ferredoxin-NADP reductase (FNR) module"/>
    <property type="match status" value="1"/>
</dbReference>
<dbReference type="EMBL" id="RQZG01000011">
    <property type="protein sequence ID" value="RRD04433.1"/>
    <property type="molecule type" value="Genomic_DNA"/>
</dbReference>
<dbReference type="PANTHER" id="PTHR30157">
    <property type="entry name" value="FERRIC REDUCTASE, NADPH-DEPENDENT"/>
    <property type="match status" value="1"/>
</dbReference>
<dbReference type="Proteomes" id="UP000280819">
    <property type="component" value="Unassembled WGS sequence"/>
</dbReference>
<organism evidence="2 3">
    <name type="scientific">Arachnia propionica</name>
    <dbReference type="NCBI Taxonomy" id="1750"/>
    <lineage>
        <taxon>Bacteria</taxon>
        <taxon>Bacillati</taxon>
        <taxon>Actinomycetota</taxon>
        <taxon>Actinomycetes</taxon>
        <taxon>Propionibacteriales</taxon>
        <taxon>Propionibacteriaceae</taxon>
        <taxon>Arachnia</taxon>
    </lineage>
</organism>
<dbReference type="GO" id="GO:0016491">
    <property type="term" value="F:oxidoreductase activity"/>
    <property type="evidence" value="ECO:0007669"/>
    <property type="project" value="InterPro"/>
</dbReference>
<dbReference type="SUPFAM" id="SSF63380">
    <property type="entry name" value="Riboflavin synthase domain-like"/>
    <property type="match status" value="1"/>
</dbReference>
<sequence>MSRFVPVVATVTQVERLSPGFVRITFATPPGFGGSGPVWDQRIKVLVPGTAGVFRHDGPDWYEVWSALPEAERGAMRTYSIRSLAQTAQCATVVVDFVLHLAHGATGPASAWAASAAVGDQVTLVGPSGGGERVGVEFAPGGAERLVLAGDETAAPAMARILEDLPRDACGVALIEVPTAADRVPIDAPSGFEVTWLPREGADHGALLAPRVLSLAPGDGGVGGVVAGEDPEEIWETPTYSGLGEELPGAVASSGTYWWIAGEAGVVAGLRRTLVRDHGIERCRIAFMGYWKRGRAQG</sequence>
<dbReference type="RefSeq" id="WP_124845063.1">
    <property type="nucleotide sequence ID" value="NZ_RQZG01000011.1"/>
</dbReference>
<evidence type="ECO:0000259" key="1">
    <source>
        <dbReference type="PROSITE" id="PS51384"/>
    </source>
</evidence>
<dbReference type="InterPro" id="IPR039261">
    <property type="entry name" value="FNR_nucleotide-bd"/>
</dbReference>
<dbReference type="Pfam" id="PF04954">
    <property type="entry name" value="SIP"/>
    <property type="match status" value="1"/>
</dbReference>
<accession>A0A3P1T7L5</accession>
<dbReference type="InterPro" id="IPR013113">
    <property type="entry name" value="SIP_FAD-bd"/>
</dbReference>